<reference evidence="2 3" key="1">
    <citation type="journal article" date="2023" name="Plants (Basel)">
        <title>Bridging the Gap: Combining Genomics and Transcriptomics Approaches to Understand Stylosanthes scabra, an Orphan Legume from the Brazilian Caatinga.</title>
        <authorList>
            <person name="Ferreira-Neto J.R.C."/>
            <person name="da Silva M.D."/>
            <person name="Binneck E."/>
            <person name="de Melo N.F."/>
            <person name="da Silva R.H."/>
            <person name="de Melo A.L.T.M."/>
            <person name="Pandolfi V."/>
            <person name="Bustamante F.O."/>
            <person name="Brasileiro-Vidal A.C."/>
            <person name="Benko-Iseppon A.M."/>
        </authorList>
    </citation>
    <scope>NUCLEOTIDE SEQUENCE [LARGE SCALE GENOMIC DNA]</scope>
    <source>
        <tissue evidence="2">Leaves</tissue>
    </source>
</reference>
<name>A0ABU6X0M0_9FABA</name>
<evidence type="ECO:0000256" key="1">
    <source>
        <dbReference type="SAM" id="MobiDB-lite"/>
    </source>
</evidence>
<feature type="non-terminal residue" evidence="2">
    <location>
        <position position="1"/>
    </location>
</feature>
<protein>
    <submittedName>
        <fullName evidence="2">Uncharacterized protein</fullName>
    </submittedName>
</protein>
<comment type="caution">
    <text evidence="2">The sequence shown here is derived from an EMBL/GenBank/DDBJ whole genome shotgun (WGS) entry which is preliminary data.</text>
</comment>
<dbReference type="EMBL" id="JASCZI010189522">
    <property type="protein sequence ID" value="MED6191084.1"/>
    <property type="molecule type" value="Genomic_DNA"/>
</dbReference>
<accession>A0ABU6X0M0</accession>
<organism evidence="2 3">
    <name type="scientific">Stylosanthes scabra</name>
    <dbReference type="NCBI Taxonomy" id="79078"/>
    <lineage>
        <taxon>Eukaryota</taxon>
        <taxon>Viridiplantae</taxon>
        <taxon>Streptophyta</taxon>
        <taxon>Embryophyta</taxon>
        <taxon>Tracheophyta</taxon>
        <taxon>Spermatophyta</taxon>
        <taxon>Magnoliopsida</taxon>
        <taxon>eudicotyledons</taxon>
        <taxon>Gunneridae</taxon>
        <taxon>Pentapetalae</taxon>
        <taxon>rosids</taxon>
        <taxon>fabids</taxon>
        <taxon>Fabales</taxon>
        <taxon>Fabaceae</taxon>
        <taxon>Papilionoideae</taxon>
        <taxon>50 kb inversion clade</taxon>
        <taxon>dalbergioids sensu lato</taxon>
        <taxon>Dalbergieae</taxon>
        <taxon>Pterocarpus clade</taxon>
        <taxon>Stylosanthes</taxon>
    </lineage>
</organism>
<feature type="region of interest" description="Disordered" evidence="1">
    <location>
        <begin position="1"/>
        <end position="27"/>
    </location>
</feature>
<feature type="compositionally biased region" description="Polar residues" evidence="1">
    <location>
        <begin position="1"/>
        <end position="13"/>
    </location>
</feature>
<dbReference type="Proteomes" id="UP001341840">
    <property type="component" value="Unassembled WGS sequence"/>
</dbReference>
<sequence>KGFRAINTSQQLTPMRESGASGQQRSRLSTALMRSLLLNPRTHQSYPSTCVEARHMRGRRIQAQPKL</sequence>
<gene>
    <name evidence="2" type="ORF">PIB30_112678</name>
</gene>
<evidence type="ECO:0000313" key="3">
    <source>
        <dbReference type="Proteomes" id="UP001341840"/>
    </source>
</evidence>
<evidence type="ECO:0000313" key="2">
    <source>
        <dbReference type="EMBL" id="MED6191084.1"/>
    </source>
</evidence>
<keyword evidence="3" id="KW-1185">Reference proteome</keyword>
<proteinExistence type="predicted"/>